<evidence type="ECO:0000313" key="1">
    <source>
        <dbReference type="EMBL" id="TNN45700.1"/>
    </source>
</evidence>
<organism evidence="1 2">
    <name type="scientific">Liparis tanakae</name>
    <name type="common">Tanaka's snailfish</name>
    <dbReference type="NCBI Taxonomy" id="230148"/>
    <lineage>
        <taxon>Eukaryota</taxon>
        <taxon>Metazoa</taxon>
        <taxon>Chordata</taxon>
        <taxon>Craniata</taxon>
        <taxon>Vertebrata</taxon>
        <taxon>Euteleostomi</taxon>
        <taxon>Actinopterygii</taxon>
        <taxon>Neopterygii</taxon>
        <taxon>Teleostei</taxon>
        <taxon>Neoteleostei</taxon>
        <taxon>Acanthomorphata</taxon>
        <taxon>Eupercaria</taxon>
        <taxon>Perciformes</taxon>
        <taxon>Cottioidei</taxon>
        <taxon>Cottales</taxon>
        <taxon>Liparidae</taxon>
        <taxon>Liparis</taxon>
    </lineage>
</organism>
<dbReference type="EMBL" id="SRLO01000829">
    <property type="protein sequence ID" value="TNN45700.1"/>
    <property type="molecule type" value="Genomic_DNA"/>
</dbReference>
<reference evidence="1 2" key="1">
    <citation type="submission" date="2019-03" db="EMBL/GenBank/DDBJ databases">
        <title>First draft genome of Liparis tanakae, snailfish: a comprehensive survey of snailfish specific genes.</title>
        <authorList>
            <person name="Kim W."/>
            <person name="Song I."/>
            <person name="Jeong J.-H."/>
            <person name="Kim D."/>
            <person name="Kim S."/>
            <person name="Ryu S."/>
            <person name="Song J.Y."/>
            <person name="Lee S.K."/>
        </authorList>
    </citation>
    <scope>NUCLEOTIDE SEQUENCE [LARGE SCALE GENOMIC DNA]</scope>
    <source>
        <tissue evidence="1">Muscle</tissue>
    </source>
</reference>
<accession>A0A4Z2FXU3</accession>
<protein>
    <submittedName>
        <fullName evidence="1">Uncharacterized protein</fullName>
    </submittedName>
</protein>
<name>A0A4Z2FXU3_9TELE</name>
<dbReference type="AlphaFoldDB" id="A0A4Z2FXU3"/>
<dbReference type="Proteomes" id="UP000314294">
    <property type="component" value="Unassembled WGS sequence"/>
</dbReference>
<evidence type="ECO:0000313" key="2">
    <source>
        <dbReference type="Proteomes" id="UP000314294"/>
    </source>
</evidence>
<gene>
    <name evidence="1" type="ORF">EYF80_044091</name>
</gene>
<keyword evidence="2" id="KW-1185">Reference proteome</keyword>
<proteinExistence type="predicted"/>
<sequence length="158" mass="17834">MDVLSLSSLASSHIEKTFSSGSLRSGPADCCFMNALTIVQRTFTYQSIRKYRTGPRTDKSRKTGSVQRFNGEVAPICSKSRKAGKGRQGAPPMRSQDRATIRLADAERVEWVVRFDRDVRTGRDRKRVDLMIAGWARTTKPFEEPVQNPYVPVWPGVR</sequence>
<comment type="caution">
    <text evidence="1">The sequence shown here is derived from an EMBL/GenBank/DDBJ whole genome shotgun (WGS) entry which is preliminary data.</text>
</comment>